<dbReference type="InterPro" id="IPR013783">
    <property type="entry name" value="Ig-like_fold"/>
</dbReference>
<feature type="domain" description="Fibronectin type-III" evidence="3">
    <location>
        <begin position="800"/>
        <end position="895"/>
    </location>
</feature>
<feature type="domain" description="Fibronectin type-III" evidence="3">
    <location>
        <begin position="699"/>
        <end position="792"/>
    </location>
</feature>
<dbReference type="PROSITE" id="PS50853">
    <property type="entry name" value="FN3"/>
    <property type="match status" value="8"/>
</dbReference>
<organism evidence="5">
    <name type="scientific">Chlorella variabilis</name>
    <name type="common">Green alga</name>
    <dbReference type="NCBI Taxonomy" id="554065"/>
    <lineage>
        <taxon>Eukaryota</taxon>
        <taxon>Viridiplantae</taxon>
        <taxon>Chlorophyta</taxon>
        <taxon>core chlorophytes</taxon>
        <taxon>Trebouxiophyceae</taxon>
        <taxon>Chlorellales</taxon>
        <taxon>Chlorellaceae</taxon>
        <taxon>Chlorella clade</taxon>
        <taxon>Chlorella</taxon>
    </lineage>
</organism>
<dbReference type="InterPro" id="IPR036116">
    <property type="entry name" value="FN3_sf"/>
</dbReference>
<evidence type="ECO:0000256" key="2">
    <source>
        <dbReference type="SAM" id="MobiDB-lite"/>
    </source>
</evidence>
<dbReference type="EMBL" id="GL433842">
    <property type="protein sequence ID" value="EFN56440.1"/>
    <property type="molecule type" value="Genomic_DNA"/>
</dbReference>
<keyword evidence="1" id="KW-0677">Repeat</keyword>
<dbReference type="PANTHER" id="PTHR46708:SF2">
    <property type="entry name" value="FIBRONECTIN TYPE-III DOMAIN-CONTAINING PROTEIN"/>
    <property type="match status" value="1"/>
</dbReference>
<evidence type="ECO:0000259" key="3">
    <source>
        <dbReference type="PROSITE" id="PS50853"/>
    </source>
</evidence>
<feature type="region of interest" description="Disordered" evidence="2">
    <location>
        <begin position="349"/>
        <end position="387"/>
    </location>
</feature>
<dbReference type="SMART" id="SM00060">
    <property type="entry name" value="FN3"/>
    <property type="match status" value="14"/>
</dbReference>
<dbReference type="Gene3D" id="2.60.40.10">
    <property type="entry name" value="Immunoglobulins"/>
    <property type="match status" value="6"/>
</dbReference>
<dbReference type="RefSeq" id="XP_005848542.1">
    <property type="nucleotide sequence ID" value="XM_005848480.1"/>
</dbReference>
<feature type="compositionally biased region" description="Polar residues" evidence="2">
    <location>
        <begin position="609"/>
        <end position="622"/>
    </location>
</feature>
<sequence>MQYNVTVTGISNDGKRTPGLNQLQLTTPTDVSIWLTEAKATGPTTGTTTASSPSGAFTKYNVTVEGITKTGKRKPGLNMLQFTTPISVHLESADVTSATTGTTTASSIPGNAFTQYVFTLKKVGCPTCKPLTFTSRNVTAKLIGLEPGATYNVTVTGITTTGQRVLGDNWLPLKMPAGLLLTKAKATGYTTGVTTARSLPGDIFTKYVFTVVKANCTVPPCATLTFPSRTPLAQLTGLEPGTKYNVTVVGVTKTGQRTKGSNMMQFTTPAPAVRLTTALSATRGTANATALPNGYFAKYIFTVKKANCPTCPVLVFNSTTTTGIFPGLTPDTLYNVTVVGVDKSGRITKGGNMLQFKTPKTDALRAPPPRRSPKPPPPKRPPPPPSPTIKLIFANATNSRRGRAIAEPSRAGIFVKYIFTVKRANCPTCPPLVFNSSTVNGDFPGLTKGTLYNVTVVGVDKNGRITKGSNMLQEPSINSTEPVNSTSGIVDIIPPGNLQCVSFKLHLVTVICVLANGTEVSYPSGSKLTTPPALSLTSASATSFNSGTATADPDPNNAFVKYTFTLVEASCTSNCQLLKFNSTSVVGTFTGLKHSTKYNVTVVGTSSNGTITQGSNMKDFTTPSPPPPPAPDTSVINSTEAVNGTSGIVDFVPPGNLQCASCQVNGLSPGVKYSVTVICVGADGSKTEAPGTGTLTTPPELSLTSASATSFNSGTATADPEPDAAFVLYTFTLVEASCTSNCQLLNFTSSTTTGIFTGLKHSTKYNVTVKGTDSNGTTTQGSNMKDFTTPAPPPPPPPPPPGQPFVNSSEFANATSGTVDIIPGTNLQCQGYKLRLCPVRPPTNDSCITAPCNGTKCAVTGLKPGTTYNVTVICVDANGNEIPSSSTSTLTSSPEITLVSVNATSPYTGKAQAVPQPNDTFVEYIFTVVDLNCTSNCAPRIFNSSIPSVNFTGLTPGTTYNVTVVGKDSNGTSTAGNNTLQFTTPAAPPPPAPFSLPSINSSDPINSTTGVVDITPPSTLNCSSYILQLCSNGTCFNATCPATHCTVVNLTAGTTYNISAWCVGSDGGETPTDNTGTLTTPPTLELKTADATSPFTGNASATPSPNNKFVEYIFTVVEAGCTSSCVPREFNSTTPNVDFTGLLPGTTYNVTVIGRDDQGKNTTGSNMLQFTTPAAPPPPAPFSLPFINSSTSSNSTSGVVDITPPTTQLNCTEYKVQLCTNGACFNTTCPSRCPVDGLTPGTTYNVTAVCLDSIMGEVPASNTGTLTTPPTLALASANATSPYTGSANATPSGNNPFVSYNFTVVEAGCTVNCTVLVFTSSTPEVNLTGLQPGTTYNVTVVGVDPNGTVTPGSNVGQFTTPATLELTSANATSPWTGVSSAKPSDNNPFVSYNFTVVEAGCTVNCTVLVFTSSTPDVNLTDLLPGTLYNVTVVGVDANGTVTPGSNVLQFTTPPLLVVLTTANATSTTDGNASASTPAGGNFTQYEVTVWGLKDYGAVIQGNNTLRFTTPA</sequence>
<feature type="domain" description="Fibronectin type-III" evidence="3">
    <location>
        <begin position="532"/>
        <end position="625"/>
    </location>
</feature>
<feature type="compositionally biased region" description="Pro residues" evidence="2">
    <location>
        <begin position="790"/>
        <end position="803"/>
    </location>
</feature>
<feature type="domain" description="Fibronectin type-III" evidence="3">
    <location>
        <begin position="1269"/>
        <end position="1363"/>
    </location>
</feature>
<feature type="domain" description="Fibronectin type-III" evidence="3">
    <location>
        <begin position="1364"/>
        <end position="1455"/>
    </location>
</feature>
<protein>
    <recommendedName>
        <fullName evidence="3">Fibronectin type-III domain-containing protein</fullName>
    </recommendedName>
</protein>
<evidence type="ECO:0000313" key="5">
    <source>
        <dbReference type="Proteomes" id="UP000008141"/>
    </source>
</evidence>
<dbReference type="PANTHER" id="PTHR46708">
    <property type="entry name" value="TENASCIN"/>
    <property type="match status" value="1"/>
</dbReference>
<evidence type="ECO:0000313" key="4">
    <source>
        <dbReference type="EMBL" id="EFN56440.1"/>
    </source>
</evidence>
<evidence type="ECO:0000256" key="1">
    <source>
        <dbReference type="ARBA" id="ARBA00022737"/>
    </source>
</evidence>
<dbReference type="InterPro" id="IPR050991">
    <property type="entry name" value="ECM_Regulatory_Proteins"/>
</dbReference>
<dbReference type="OMA" id="ARWTITV"/>
<dbReference type="InterPro" id="IPR003961">
    <property type="entry name" value="FN3_dom"/>
</dbReference>
<reference evidence="4 5" key="1">
    <citation type="journal article" date="2010" name="Plant Cell">
        <title>The Chlorella variabilis NC64A genome reveals adaptation to photosymbiosis, coevolution with viruses, and cryptic sex.</title>
        <authorList>
            <person name="Blanc G."/>
            <person name="Duncan G."/>
            <person name="Agarkova I."/>
            <person name="Borodovsky M."/>
            <person name="Gurnon J."/>
            <person name="Kuo A."/>
            <person name="Lindquist E."/>
            <person name="Lucas S."/>
            <person name="Pangilinan J."/>
            <person name="Polle J."/>
            <person name="Salamov A."/>
            <person name="Terry A."/>
            <person name="Yamada T."/>
            <person name="Dunigan D.D."/>
            <person name="Grigoriev I.V."/>
            <person name="Claverie J.M."/>
            <person name="Van Etten J.L."/>
        </authorList>
    </citation>
    <scope>NUCLEOTIDE SEQUENCE [LARGE SCALE GENOMIC DNA]</scope>
    <source>
        <strain evidence="4 5">NC64A</strain>
    </source>
</reference>
<dbReference type="OrthoDB" id="10253954at2759"/>
<feature type="region of interest" description="Disordered" evidence="2">
    <location>
        <begin position="609"/>
        <end position="637"/>
    </location>
</feature>
<dbReference type="InParanoid" id="E1ZCI7"/>
<feature type="region of interest" description="Disordered" evidence="2">
    <location>
        <begin position="769"/>
        <end position="810"/>
    </location>
</feature>
<keyword evidence="5" id="KW-1185">Reference proteome</keyword>
<proteinExistence type="predicted"/>
<feature type="domain" description="Fibronectin type-III" evidence="3">
    <location>
        <begin position="897"/>
        <end position="987"/>
    </location>
</feature>
<feature type="domain" description="Fibronectin type-III" evidence="3">
    <location>
        <begin position="1082"/>
        <end position="1175"/>
    </location>
</feature>
<feature type="domain" description="Fibronectin type-III" evidence="3">
    <location>
        <begin position="175"/>
        <end position="271"/>
    </location>
</feature>
<accession>E1ZCI7</accession>
<dbReference type="SUPFAM" id="SSF49265">
    <property type="entry name" value="Fibronectin type III"/>
    <property type="match status" value="7"/>
</dbReference>
<name>E1ZCI7_CHLVA</name>
<dbReference type="Proteomes" id="UP000008141">
    <property type="component" value="Unassembled WGS sequence"/>
</dbReference>
<dbReference type="GeneID" id="17355807"/>
<feature type="compositionally biased region" description="Pro residues" evidence="2">
    <location>
        <begin position="366"/>
        <end position="387"/>
    </location>
</feature>
<dbReference type="KEGG" id="cvr:CHLNCDRAFT_145075"/>
<gene>
    <name evidence="4" type="ORF">CHLNCDRAFT_145075</name>
</gene>
<feature type="compositionally biased region" description="Polar residues" evidence="2">
    <location>
        <begin position="769"/>
        <end position="786"/>
    </location>
</feature>
<dbReference type="CDD" id="cd00063">
    <property type="entry name" value="FN3"/>
    <property type="match status" value="3"/>
</dbReference>